<evidence type="ECO:0000256" key="2">
    <source>
        <dbReference type="ARBA" id="ARBA00022692"/>
    </source>
</evidence>
<keyword evidence="3 5" id="KW-1133">Transmembrane helix</keyword>
<keyword evidence="2 5" id="KW-0812">Transmembrane</keyword>
<evidence type="ECO:0000256" key="4">
    <source>
        <dbReference type="ARBA" id="ARBA00023136"/>
    </source>
</evidence>
<dbReference type="Pfam" id="PF02361">
    <property type="entry name" value="CbiQ"/>
    <property type="match status" value="1"/>
</dbReference>
<accession>A0A0G3GWD2</accession>
<dbReference type="EMBL" id="CP011542">
    <property type="protein sequence ID" value="AKK05491.1"/>
    <property type="molecule type" value="Genomic_DNA"/>
</dbReference>
<dbReference type="CDD" id="cd16914">
    <property type="entry name" value="EcfT"/>
    <property type="match status" value="1"/>
</dbReference>
<dbReference type="GO" id="GO:0043190">
    <property type="term" value="C:ATP-binding cassette (ABC) transporter complex"/>
    <property type="evidence" value="ECO:0007669"/>
    <property type="project" value="TreeGrafter"/>
</dbReference>
<comment type="subcellular location">
    <subcellularLocation>
        <location evidence="1">Membrane</location>
        <topology evidence="1">Multi-pass membrane protein</topology>
    </subcellularLocation>
</comment>
<dbReference type="GO" id="GO:0006824">
    <property type="term" value="P:cobalt ion transport"/>
    <property type="evidence" value="ECO:0007669"/>
    <property type="project" value="TreeGrafter"/>
</dbReference>
<proteinExistence type="predicted"/>
<gene>
    <name evidence="6" type="ORF">CMUST_05775</name>
</gene>
<dbReference type="PANTHER" id="PTHR43723:SF1">
    <property type="entry name" value="COBALT TRANSPORT PROTEIN CBIQ"/>
    <property type="match status" value="1"/>
</dbReference>
<dbReference type="Proteomes" id="UP000035199">
    <property type="component" value="Chromosome"/>
</dbReference>
<organism evidence="6 7">
    <name type="scientific">Corynebacterium mustelae</name>
    <dbReference type="NCBI Taxonomy" id="571915"/>
    <lineage>
        <taxon>Bacteria</taxon>
        <taxon>Bacillati</taxon>
        <taxon>Actinomycetota</taxon>
        <taxon>Actinomycetes</taxon>
        <taxon>Mycobacteriales</taxon>
        <taxon>Corynebacteriaceae</taxon>
        <taxon>Corynebacterium</taxon>
    </lineage>
</organism>
<dbReference type="PATRIC" id="fig|571915.4.peg.1226"/>
<dbReference type="AlphaFoldDB" id="A0A0G3GWD2"/>
<reference evidence="6 7" key="1">
    <citation type="journal article" date="2015" name="Genome Announc.">
        <title>Complete Genome Sequence of the Type Strain Corynebacterium mustelae DSM 45274, Isolated from Various Tissues of a Male Ferret with Lethal Sepsis.</title>
        <authorList>
            <person name="Ruckert C."/>
            <person name="Eimer J."/>
            <person name="Winkler A."/>
            <person name="Tauch A."/>
        </authorList>
    </citation>
    <scope>NUCLEOTIDE SEQUENCE [LARGE SCALE GENOMIC DNA]</scope>
    <source>
        <strain evidence="6 7">DSM 45274</strain>
    </source>
</reference>
<feature type="transmembrane region" description="Helical" evidence="5">
    <location>
        <begin position="224"/>
        <end position="241"/>
    </location>
</feature>
<keyword evidence="7" id="KW-1185">Reference proteome</keyword>
<dbReference type="PANTHER" id="PTHR43723">
    <property type="entry name" value="COBALT TRANSPORT PROTEIN CBIQ"/>
    <property type="match status" value="1"/>
</dbReference>
<keyword evidence="4 5" id="KW-0472">Membrane</keyword>
<sequence length="242" mass="26228">MNPLEMAAERSHWAHHNVGEKVLLFIGSAGLAVALPPIPGLPLITALIAGAVIRAQIPLRLYFGVCIAPMSFVIIGVIPLLLSITTHGIELHFSQWEQALTVVSRSCVATTAVMAFALTTPMAEIIAWSLHIGMPTPLVYVVTAMYRMVNTLIGSARTMWDAQAMRLGHSSIKRWIGSVAGQAAGLFVIAFDRARRLSEGLELRADRTALLVAHPRRQANTTRLSCYVAVLATITAFSFISF</sequence>
<dbReference type="RefSeq" id="WP_047261692.1">
    <property type="nucleotide sequence ID" value="NZ_CP011542.1"/>
</dbReference>
<evidence type="ECO:0000313" key="6">
    <source>
        <dbReference type="EMBL" id="AKK05491.1"/>
    </source>
</evidence>
<reference evidence="7" key="2">
    <citation type="submission" date="2015-05" db="EMBL/GenBank/DDBJ databases">
        <title>Complete genome sequence of Corynebacterium mustelae DSM 45274, isolated from various tissues of a male ferret with lethal sepsis.</title>
        <authorList>
            <person name="Ruckert C."/>
            <person name="Albersmeier A."/>
            <person name="Winkler A."/>
            <person name="Tauch A."/>
        </authorList>
    </citation>
    <scope>NUCLEOTIDE SEQUENCE [LARGE SCALE GENOMIC DNA]</scope>
    <source>
        <strain evidence="7">DSM 45274</strain>
    </source>
</reference>
<evidence type="ECO:0000313" key="7">
    <source>
        <dbReference type="Proteomes" id="UP000035199"/>
    </source>
</evidence>
<evidence type="ECO:0000256" key="5">
    <source>
        <dbReference type="SAM" id="Phobius"/>
    </source>
</evidence>
<feature type="transmembrane region" description="Helical" evidence="5">
    <location>
        <begin position="61"/>
        <end position="82"/>
    </location>
</feature>
<name>A0A0G3GWD2_9CORY</name>
<dbReference type="STRING" id="571915.CMUST_05775"/>
<protein>
    <submittedName>
        <fullName evidence="6">ABC-type cobalt transport system, permease component CbiQ</fullName>
    </submittedName>
</protein>
<dbReference type="OrthoDB" id="4407546at2"/>
<evidence type="ECO:0000256" key="1">
    <source>
        <dbReference type="ARBA" id="ARBA00004141"/>
    </source>
</evidence>
<feature type="transmembrane region" description="Helical" evidence="5">
    <location>
        <begin position="22"/>
        <end position="49"/>
    </location>
</feature>
<dbReference type="InterPro" id="IPR003339">
    <property type="entry name" value="ABC/ECF_trnsptr_transmembrane"/>
</dbReference>
<dbReference type="InterPro" id="IPR052770">
    <property type="entry name" value="Cobalt_transport_CbiQ"/>
</dbReference>
<dbReference type="KEGG" id="cmv:CMUST_05775"/>
<evidence type="ECO:0000256" key="3">
    <source>
        <dbReference type="ARBA" id="ARBA00022989"/>
    </source>
</evidence>